<keyword evidence="1" id="KW-1133">Transmembrane helix</keyword>
<dbReference type="InterPro" id="IPR035167">
    <property type="entry name" value="DUF5316"/>
</dbReference>
<organism evidence="2 3">
    <name type="scientific">Bacillus vallismortis</name>
    <dbReference type="NCBI Taxonomy" id="72361"/>
    <lineage>
        <taxon>Bacteria</taxon>
        <taxon>Bacillati</taxon>
        <taxon>Bacillota</taxon>
        <taxon>Bacilli</taxon>
        <taxon>Bacillales</taxon>
        <taxon>Bacillaceae</taxon>
        <taxon>Bacillus</taxon>
    </lineage>
</organism>
<proteinExistence type="predicted"/>
<evidence type="ECO:0000313" key="3">
    <source>
        <dbReference type="Proteomes" id="UP001067121"/>
    </source>
</evidence>
<accession>A0AAP3CHV0</accession>
<feature type="transmembrane region" description="Helical" evidence="1">
    <location>
        <begin position="33"/>
        <end position="53"/>
    </location>
</feature>
<feature type="transmembrane region" description="Helical" evidence="1">
    <location>
        <begin position="74"/>
        <end position="95"/>
    </location>
</feature>
<evidence type="ECO:0000256" key="1">
    <source>
        <dbReference type="SAM" id="Phobius"/>
    </source>
</evidence>
<dbReference type="Proteomes" id="UP001067121">
    <property type="component" value="Unassembled WGS sequence"/>
</dbReference>
<gene>
    <name evidence="2" type="ORF">MOC71_06985</name>
</gene>
<dbReference type="RefSeq" id="WP_010328933.1">
    <property type="nucleotide sequence ID" value="NZ_CP026362.1"/>
</dbReference>
<evidence type="ECO:0000313" key="2">
    <source>
        <dbReference type="EMBL" id="MCY8316484.1"/>
    </source>
</evidence>
<dbReference type="AlphaFoldDB" id="A0AAP3CHV0"/>
<dbReference type="EMBL" id="JALAOH010000014">
    <property type="protein sequence ID" value="MCY8316484.1"/>
    <property type="molecule type" value="Genomic_DNA"/>
</dbReference>
<reference evidence="2" key="1">
    <citation type="submission" date="2022-02" db="EMBL/GenBank/DDBJ databases">
        <title>Crop Bioprotection Bacillus Genome Sequencing.</title>
        <authorList>
            <person name="Dunlap C."/>
        </authorList>
    </citation>
    <scope>NUCLEOTIDE SEQUENCE</scope>
    <source>
        <strain evidence="2">98-1</strain>
    </source>
</reference>
<keyword evidence="1" id="KW-0472">Membrane</keyword>
<sequence length="96" mass="10192">MKKALAAGILLIAIESMVGTIFPQVLSYESIFGIASLVLIGLAIITSGLAVSGSDQRANYHSETREGRTVRLKMAAAFFVAAIPSILCYLLTVLFS</sequence>
<keyword evidence="1" id="KW-0812">Transmembrane</keyword>
<comment type="caution">
    <text evidence="2">The sequence shown here is derived from an EMBL/GenBank/DDBJ whole genome shotgun (WGS) entry which is preliminary data.</text>
</comment>
<name>A0AAP3CHV0_BACVA</name>
<dbReference type="Pfam" id="PF17247">
    <property type="entry name" value="DUF5316"/>
    <property type="match status" value="1"/>
</dbReference>
<protein>
    <submittedName>
        <fullName evidence="2">DUF5316 domain-containing protein</fullName>
    </submittedName>
</protein>